<accession>A0ABV7Z7H2</accession>
<name>A0ABV7Z7H2_9DEIO</name>
<protein>
    <submittedName>
        <fullName evidence="1">Uncharacterized protein</fullName>
    </submittedName>
</protein>
<proteinExistence type="predicted"/>
<dbReference type="EMBL" id="JBHRZG010000009">
    <property type="protein sequence ID" value="MFC3833013.1"/>
    <property type="molecule type" value="Genomic_DNA"/>
</dbReference>
<keyword evidence="2" id="KW-1185">Reference proteome</keyword>
<gene>
    <name evidence="1" type="ORF">ACFOSB_09105</name>
</gene>
<reference evidence="2" key="1">
    <citation type="journal article" date="2019" name="Int. J. Syst. Evol. Microbiol.">
        <title>The Global Catalogue of Microorganisms (GCM) 10K type strain sequencing project: providing services to taxonomists for standard genome sequencing and annotation.</title>
        <authorList>
            <consortium name="The Broad Institute Genomics Platform"/>
            <consortium name="The Broad Institute Genome Sequencing Center for Infectious Disease"/>
            <person name="Wu L."/>
            <person name="Ma J."/>
        </authorList>
    </citation>
    <scope>NUCLEOTIDE SEQUENCE [LARGE SCALE GENOMIC DNA]</scope>
    <source>
        <strain evidence="2">CCTCC AB 2017081</strain>
    </source>
</reference>
<evidence type="ECO:0000313" key="1">
    <source>
        <dbReference type="EMBL" id="MFC3833013.1"/>
    </source>
</evidence>
<organism evidence="1 2">
    <name type="scientific">Deinococcus rufus</name>
    <dbReference type="NCBI Taxonomy" id="2136097"/>
    <lineage>
        <taxon>Bacteria</taxon>
        <taxon>Thermotogati</taxon>
        <taxon>Deinococcota</taxon>
        <taxon>Deinococci</taxon>
        <taxon>Deinococcales</taxon>
        <taxon>Deinococcaceae</taxon>
        <taxon>Deinococcus</taxon>
    </lineage>
</organism>
<sequence>MVTVRAQGPVTSQGARTAVLLATAASGTPVSAAKLTTCWRQVSGGPSRFLVSGGFEAPSVLCVALGGVGTVLVTLTN</sequence>
<dbReference type="Proteomes" id="UP001595803">
    <property type="component" value="Unassembled WGS sequence"/>
</dbReference>
<evidence type="ECO:0000313" key="2">
    <source>
        <dbReference type="Proteomes" id="UP001595803"/>
    </source>
</evidence>
<dbReference type="RefSeq" id="WP_322474734.1">
    <property type="nucleotide sequence ID" value="NZ_JBHRZG010000009.1"/>
</dbReference>
<comment type="caution">
    <text evidence="1">The sequence shown here is derived from an EMBL/GenBank/DDBJ whole genome shotgun (WGS) entry which is preliminary data.</text>
</comment>